<name>A0ACC1DIV1_9NEOP</name>
<dbReference type="EMBL" id="CM034387">
    <property type="protein sequence ID" value="KAJ0183756.1"/>
    <property type="molecule type" value="Genomic_DNA"/>
</dbReference>
<keyword evidence="2" id="KW-1185">Reference proteome</keyword>
<reference evidence="1 2" key="1">
    <citation type="journal article" date="2021" name="Front. Genet.">
        <title>Chromosome-Level Genome Assembly Reveals Significant Gene Expansion in the Toll and IMD Signaling Pathways of Dendrolimus kikuchii.</title>
        <authorList>
            <person name="Zhou J."/>
            <person name="Wu P."/>
            <person name="Xiong Z."/>
            <person name="Liu N."/>
            <person name="Zhao N."/>
            <person name="Ji M."/>
            <person name="Qiu Y."/>
            <person name="Yang B."/>
        </authorList>
    </citation>
    <scope>NUCLEOTIDE SEQUENCE [LARGE SCALE GENOMIC DNA]</scope>
    <source>
        <strain evidence="1">Ann1</strain>
    </source>
</reference>
<evidence type="ECO:0000313" key="1">
    <source>
        <dbReference type="EMBL" id="KAJ0183756.1"/>
    </source>
</evidence>
<evidence type="ECO:0000313" key="2">
    <source>
        <dbReference type="Proteomes" id="UP000824533"/>
    </source>
</evidence>
<proteinExistence type="predicted"/>
<sequence>MLQTLERYLKQAIVDKNPAVSSAALVSALHLSTTVPEFLRRWVNEAQEAMMSENTMVPYHALGVIYCVRSNDRVSKAKLITKLTQTPLRSPFALCLLIRHAAKLIEENPLEATEPYVEFIESCMRHKSEIVIYEAAHAIVILKKSGKNLNQVISVIQTFCRSSKATLRLAGVRILAKLTENYSNVVVSCTIELENLVTDSNRSVATLAVTTLLATCAESSIDKLIKKIPGFMSDISDEFKIIVVHALRHVISKYPRKHYTLTSYLAGMLRDNGGLQYKTAIVNTIIGLVEENSDARETGLLHLCEFIEDCEYTPLAIKILHVLGIEGPKANQPSRYIRHIYNRIFLDTSPVRAAAVSAVARFGATCPDLLSSIKVILSRCHLDDEDEVRDRAIFYSAVLDSGVWQILNNYIINVPLRNPVILEKCLCDHLLSVNADEPFNYANVPTVIEVKEPKKQPLLIEAKNISKISQEEQYLNELKDDWEEQWDKATSAAEACDTFTLPESDVKTAALAVCAHLGLSNITIEGDTVKQICGGGETLQVSNLPRFILPLYEEVQQEHSGLCGNKIWIDSIEKSDCSNSQSRRSHSSKSTHSGSNSSGSSGYGGKPSTSNSSYNVTQSQKRDKEGKKKKIPTLSETITDVQTESEHRPPETTPKFEVPKAEPNDVVEVHLPTQVQADKGHEPMDICVADQNISKDKIDSCNTPIVNVTINFVTSRPSSTVCIDGFSCVISMDDGVVMYTTSTLTSTLGFPKDMWIGRSFIDFVHPRDRITFASQITNGLAVPKIVNGAEAKAKYQGNSDSTMVCRIRRYKGLNCGFGIKDRIVTFMPFLLKFTFKNINDEEGNAIYLVIQATPFFSAFKIPNEILTKSVPFIMRHAANGNLEYLDPESIPYLGYLPQDVTNKNALHLYHPEDLDYLRQIYEIIVKEGGVPRSKPYRMMTQNGDFIKVATEWSSFINPWSRKLEFVIGKHHIIEGPKNPDVFQSPDSEKALKLTDEENNKAKLIRESIIRIMNEVLTKPAGIAKQHMSKRCRDLASFMENLLQEQPKGDEEFRHKNQDLDHSCYEPDSVMLGGISPHHDYNDSKSGTETPLSYNQLNYNETLQRYFNSQHQQSYEGYNTVTGENNIGTKTSPSIESKCMSSIGHISGDSVEMTSSCESSGVAVGGNSPVATLTEYQHIRLTEPLINKHNTEMEKKLMKTHRATRSIIKGTRSKVDHENRKKKNEHFARCNTFHLTPMGTPMSEPQGSIKCKGVKRTMKLEADVGVHKHHCPATRTPKRIQISSAAAVQSSSTTTSTVAANHWQANPVNNMNTFIVGVGIPQQMSIMSPVPGMAGVFPMYYHSTAATGTSSQPSTSNLNTTTAGTTQFTATPMQCMMYGSPFMYSTYGHQMPYTMQQRVVSQGMQCKSLNPLGLATNTYEETCKSSIPLRSDKSSLRPSKNVTDSQATCSKQGQDSADSNTSTNALNRNTTGVVTDSGHSPDSKNTNRLGKNEEITDKTDGESSYSSFYSSFFKTESGSAEESGDNKMKDKSNNARMPGSDDADSMYKTRTSDGYYDPQNYKKLPKRKMEPPWLEKVSVTSELIYKYQISEKPLDEVLKEDRKKMMAFQQPSLVNEQLEQLYLDLQLEGVAARLTLEEGITSSSSSSDETNCMSTKEFSRQTDGPLDGKRSRHRNLLTIRTVSNKAAFCIRPFTRLPSERAFQGGAQGSSLLVHSLTPLSVL</sequence>
<dbReference type="Proteomes" id="UP000824533">
    <property type="component" value="Linkage Group LG01"/>
</dbReference>
<protein>
    <submittedName>
        <fullName evidence="1">Uncharacterized protein</fullName>
    </submittedName>
</protein>
<accession>A0ACC1DIV1</accession>
<gene>
    <name evidence="1" type="ORF">K1T71_000179</name>
</gene>
<comment type="caution">
    <text evidence="1">The sequence shown here is derived from an EMBL/GenBank/DDBJ whole genome shotgun (WGS) entry which is preliminary data.</text>
</comment>
<organism evidence="1 2">
    <name type="scientific">Dendrolimus kikuchii</name>
    <dbReference type="NCBI Taxonomy" id="765133"/>
    <lineage>
        <taxon>Eukaryota</taxon>
        <taxon>Metazoa</taxon>
        <taxon>Ecdysozoa</taxon>
        <taxon>Arthropoda</taxon>
        <taxon>Hexapoda</taxon>
        <taxon>Insecta</taxon>
        <taxon>Pterygota</taxon>
        <taxon>Neoptera</taxon>
        <taxon>Endopterygota</taxon>
        <taxon>Lepidoptera</taxon>
        <taxon>Glossata</taxon>
        <taxon>Ditrysia</taxon>
        <taxon>Bombycoidea</taxon>
        <taxon>Lasiocampidae</taxon>
        <taxon>Dendrolimus</taxon>
    </lineage>
</organism>